<evidence type="ECO:0000313" key="14">
    <source>
        <dbReference type="Proteomes" id="UP000198386"/>
    </source>
</evidence>
<feature type="transmembrane region" description="Helical" evidence="11">
    <location>
        <begin position="375"/>
        <end position="396"/>
    </location>
</feature>
<dbReference type="Gene3D" id="1.10.510.10">
    <property type="entry name" value="Transferase(Phosphotransferase) domain 1"/>
    <property type="match status" value="1"/>
</dbReference>
<evidence type="ECO:0000259" key="12">
    <source>
        <dbReference type="PROSITE" id="PS50011"/>
    </source>
</evidence>
<dbReference type="RefSeq" id="WP_089405439.1">
    <property type="nucleotide sequence ID" value="NZ_FZOH01000008.1"/>
</dbReference>
<dbReference type="InterPro" id="IPR011009">
    <property type="entry name" value="Kinase-like_dom_sf"/>
</dbReference>
<feature type="compositionally biased region" description="Low complexity" evidence="10">
    <location>
        <begin position="635"/>
        <end position="657"/>
    </location>
</feature>
<evidence type="ECO:0000256" key="11">
    <source>
        <dbReference type="SAM" id="Phobius"/>
    </source>
</evidence>
<feature type="compositionally biased region" description="Low complexity" evidence="10">
    <location>
        <begin position="329"/>
        <end position="344"/>
    </location>
</feature>
<dbReference type="GO" id="GO:0045717">
    <property type="term" value="P:negative regulation of fatty acid biosynthetic process"/>
    <property type="evidence" value="ECO:0007669"/>
    <property type="project" value="UniProtKB-ARBA"/>
</dbReference>
<dbReference type="Gene3D" id="3.30.10.20">
    <property type="match status" value="1"/>
</dbReference>
<dbReference type="Pfam" id="PF00069">
    <property type="entry name" value="Pkinase"/>
    <property type="match status" value="1"/>
</dbReference>
<keyword evidence="5" id="KW-0547">Nucleotide-binding</keyword>
<feature type="compositionally biased region" description="Low complexity" evidence="10">
    <location>
        <begin position="404"/>
        <end position="425"/>
    </location>
</feature>
<keyword evidence="11" id="KW-1133">Transmembrane helix</keyword>
<dbReference type="GO" id="GO:0005524">
    <property type="term" value="F:ATP binding"/>
    <property type="evidence" value="ECO:0007669"/>
    <property type="project" value="UniProtKB-KW"/>
</dbReference>
<dbReference type="AlphaFoldDB" id="A0A239HBS2"/>
<feature type="domain" description="Protein kinase" evidence="12">
    <location>
        <begin position="13"/>
        <end position="281"/>
    </location>
</feature>
<dbReference type="EC" id="2.7.11.1" evidence="1"/>
<feature type="region of interest" description="Disordered" evidence="10">
    <location>
        <begin position="502"/>
        <end position="657"/>
    </location>
</feature>
<dbReference type="PROSITE" id="PS00108">
    <property type="entry name" value="PROTEIN_KINASE_ST"/>
    <property type="match status" value="1"/>
</dbReference>
<keyword evidence="6 13" id="KW-0418">Kinase</keyword>
<reference evidence="14" key="1">
    <citation type="submission" date="2017-06" db="EMBL/GenBank/DDBJ databases">
        <authorList>
            <person name="Varghese N."/>
            <person name="Submissions S."/>
        </authorList>
    </citation>
    <scope>NUCLEOTIDE SEQUENCE [LARGE SCALE GENOMIC DNA]</scope>
    <source>
        <strain evidence="14">DSM 45423</strain>
    </source>
</reference>
<sequence>MALSTGTILAGRYEITEPIATGGMGEVWRARDRVLDRIVAAKVLRSEFTGDPSFVARFRNEARHTAALSHPNIASVYDYGESTDERGHQLAFLVMELVEGKPLVTILHEEGRLPVDWTLHVLSQAADGLSAAHAAGVVHRDIKPGNLIVRPDGVVKLTDFGIARTRDATPLTRTGMVVGTAQYLSPEQAQGMEVTAASDVYSLGVVGYECLTGGRPFDGTSQVAIALAHINRQPPPLPAEIPPQVRLLIDRALAKDPHDRFPDGAAFATAIRSVANGHGLAPATGGLATGTAGAVTEVIPEVDGDGTRVLGGPVTGADTGVATGVVGAAAAGPRTGGRHAAGARPMPPLQGPPVDGDDDRDRRPAAAPRGGSRRWALVLASLALVAVLVAGAWFLLSGNGEGDAGTTADPTATSSAPTSGSAGPTQDLVTIPAAAQYLGEDADDVEAELREAGLDVARVDAGDDDLAAAGIELQAGDVAAIDPSGIPVPRGTTVTLSVARQDFSPEVESEAPQDSGGGDDDQGGGDTGDQGNGNGNTGNQGNGNGGGGNDDDDGGQTETPTQTQAPSPSQGGGSSPSGSPTPSPSGPPATQGGTTAPPPSTANPTTGDGGAADGTGTDPGTGGGGGGAGTGAGTGAWAPGVPGPDASGAAVADGAPA</sequence>
<dbReference type="SUPFAM" id="SSF56112">
    <property type="entry name" value="Protein kinase-like (PK-like)"/>
    <property type="match status" value="1"/>
</dbReference>
<dbReference type="InterPro" id="IPR000719">
    <property type="entry name" value="Prot_kinase_dom"/>
</dbReference>
<protein>
    <recommendedName>
        <fullName evidence="1">non-specific serine/threonine protein kinase</fullName>
        <ecNumber evidence="1">2.7.11.1</ecNumber>
    </recommendedName>
</protein>
<proteinExistence type="predicted"/>
<keyword evidence="11" id="KW-0812">Transmembrane</keyword>
<dbReference type="Gene3D" id="3.30.200.20">
    <property type="entry name" value="Phosphorylase Kinase, domain 1"/>
    <property type="match status" value="1"/>
</dbReference>
<dbReference type="EMBL" id="FZOH01000008">
    <property type="protein sequence ID" value="SNS78615.1"/>
    <property type="molecule type" value="Genomic_DNA"/>
</dbReference>
<gene>
    <name evidence="13" type="ORF">SAMN04488107_3784</name>
</gene>
<feature type="compositionally biased region" description="Gly residues" evidence="10">
    <location>
        <begin position="524"/>
        <end position="548"/>
    </location>
</feature>
<evidence type="ECO:0000313" key="13">
    <source>
        <dbReference type="EMBL" id="SNS78615.1"/>
    </source>
</evidence>
<dbReference type="PANTHER" id="PTHR43289">
    <property type="entry name" value="MITOGEN-ACTIVATED PROTEIN KINASE KINASE KINASE 20-RELATED"/>
    <property type="match status" value="1"/>
</dbReference>
<dbReference type="PANTHER" id="PTHR43289:SF6">
    <property type="entry name" value="SERINE_THREONINE-PROTEIN KINASE NEKL-3"/>
    <property type="match status" value="1"/>
</dbReference>
<keyword evidence="7" id="KW-0067">ATP-binding</keyword>
<evidence type="ECO:0000256" key="7">
    <source>
        <dbReference type="ARBA" id="ARBA00022840"/>
    </source>
</evidence>
<keyword evidence="4" id="KW-0677">Repeat</keyword>
<dbReference type="CDD" id="cd14014">
    <property type="entry name" value="STKc_PknB_like"/>
    <property type="match status" value="1"/>
</dbReference>
<dbReference type="FunFam" id="3.30.200.20:FF:000035">
    <property type="entry name" value="Serine/threonine protein kinase Stk1"/>
    <property type="match status" value="1"/>
</dbReference>
<dbReference type="OrthoDB" id="308915at2"/>
<keyword evidence="2 13" id="KW-0723">Serine/threonine-protein kinase</keyword>
<evidence type="ECO:0000256" key="4">
    <source>
        <dbReference type="ARBA" id="ARBA00022737"/>
    </source>
</evidence>
<dbReference type="CDD" id="cd06577">
    <property type="entry name" value="PASTA_pknB"/>
    <property type="match status" value="1"/>
</dbReference>
<dbReference type="InterPro" id="IPR005543">
    <property type="entry name" value="PASTA_dom"/>
</dbReference>
<keyword evidence="11" id="KW-0472">Membrane</keyword>
<evidence type="ECO:0000256" key="5">
    <source>
        <dbReference type="ARBA" id="ARBA00022741"/>
    </source>
</evidence>
<feature type="region of interest" description="Disordered" evidence="10">
    <location>
        <begin position="402"/>
        <end position="426"/>
    </location>
</feature>
<dbReference type="Pfam" id="PF03793">
    <property type="entry name" value="PASTA"/>
    <property type="match status" value="1"/>
</dbReference>
<dbReference type="GO" id="GO:0004674">
    <property type="term" value="F:protein serine/threonine kinase activity"/>
    <property type="evidence" value="ECO:0007669"/>
    <property type="project" value="UniProtKB-KW"/>
</dbReference>
<dbReference type="PROSITE" id="PS50011">
    <property type="entry name" value="PROTEIN_KINASE_DOM"/>
    <property type="match status" value="1"/>
</dbReference>
<organism evidence="13 14">
    <name type="scientific">Geodermatophilus saharensis</name>
    <dbReference type="NCBI Taxonomy" id="1137994"/>
    <lineage>
        <taxon>Bacteria</taxon>
        <taxon>Bacillati</taxon>
        <taxon>Actinomycetota</taxon>
        <taxon>Actinomycetes</taxon>
        <taxon>Geodermatophilales</taxon>
        <taxon>Geodermatophilaceae</taxon>
        <taxon>Geodermatophilus</taxon>
    </lineage>
</organism>
<evidence type="ECO:0000256" key="9">
    <source>
        <dbReference type="ARBA" id="ARBA00048679"/>
    </source>
</evidence>
<dbReference type="Proteomes" id="UP000198386">
    <property type="component" value="Unassembled WGS sequence"/>
</dbReference>
<evidence type="ECO:0000256" key="3">
    <source>
        <dbReference type="ARBA" id="ARBA00022679"/>
    </source>
</evidence>
<name>A0A239HBS2_9ACTN</name>
<evidence type="ECO:0000256" key="8">
    <source>
        <dbReference type="ARBA" id="ARBA00047899"/>
    </source>
</evidence>
<feature type="compositionally biased region" description="Acidic residues" evidence="10">
    <location>
        <begin position="505"/>
        <end position="523"/>
    </location>
</feature>
<evidence type="ECO:0000256" key="2">
    <source>
        <dbReference type="ARBA" id="ARBA00022527"/>
    </source>
</evidence>
<keyword evidence="14" id="KW-1185">Reference proteome</keyword>
<evidence type="ECO:0000256" key="1">
    <source>
        <dbReference type="ARBA" id="ARBA00012513"/>
    </source>
</evidence>
<dbReference type="SMART" id="SM00220">
    <property type="entry name" value="S_TKc"/>
    <property type="match status" value="1"/>
</dbReference>
<evidence type="ECO:0000256" key="6">
    <source>
        <dbReference type="ARBA" id="ARBA00022777"/>
    </source>
</evidence>
<comment type="catalytic activity">
    <reaction evidence="9">
        <text>L-seryl-[protein] + ATP = O-phospho-L-seryl-[protein] + ADP + H(+)</text>
        <dbReference type="Rhea" id="RHEA:17989"/>
        <dbReference type="Rhea" id="RHEA-COMP:9863"/>
        <dbReference type="Rhea" id="RHEA-COMP:11604"/>
        <dbReference type="ChEBI" id="CHEBI:15378"/>
        <dbReference type="ChEBI" id="CHEBI:29999"/>
        <dbReference type="ChEBI" id="CHEBI:30616"/>
        <dbReference type="ChEBI" id="CHEBI:83421"/>
        <dbReference type="ChEBI" id="CHEBI:456216"/>
        <dbReference type="EC" id="2.7.11.1"/>
    </reaction>
</comment>
<keyword evidence="3" id="KW-0808">Transferase</keyword>
<dbReference type="InterPro" id="IPR008271">
    <property type="entry name" value="Ser/Thr_kinase_AS"/>
</dbReference>
<dbReference type="FunFam" id="1.10.510.10:FF:000021">
    <property type="entry name" value="Serine/threonine protein kinase"/>
    <property type="match status" value="1"/>
</dbReference>
<comment type="catalytic activity">
    <reaction evidence="8">
        <text>L-threonyl-[protein] + ATP = O-phospho-L-threonyl-[protein] + ADP + H(+)</text>
        <dbReference type="Rhea" id="RHEA:46608"/>
        <dbReference type="Rhea" id="RHEA-COMP:11060"/>
        <dbReference type="Rhea" id="RHEA-COMP:11605"/>
        <dbReference type="ChEBI" id="CHEBI:15378"/>
        <dbReference type="ChEBI" id="CHEBI:30013"/>
        <dbReference type="ChEBI" id="CHEBI:30616"/>
        <dbReference type="ChEBI" id="CHEBI:61977"/>
        <dbReference type="ChEBI" id="CHEBI:456216"/>
        <dbReference type="EC" id="2.7.11.1"/>
    </reaction>
</comment>
<evidence type="ECO:0000256" key="10">
    <source>
        <dbReference type="SAM" id="MobiDB-lite"/>
    </source>
</evidence>
<accession>A0A239HBS2</accession>
<feature type="region of interest" description="Disordered" evidence="10">
    <location>
        <begin position="329"/>
        <end position="370"/>
    </location>
</feature>
<feature type="compositionally biased region" description="Gly residues" evidence="10">
    <location>
        <begin position="607"/>
        <end position="634"/>
    </location>
</feature>